<evidence type="ECO:0008006" key="3">
    <source>
        <dbReference type="Google" id="ProtNLM"/>
    </source>
</evidence>
<keyword evidence="2" id="KW-1185">Reference proteome</keyword>
<comment type="caution">
    <text evidence="1">The sequence shown here is derived from an EMBL/GenBank/DDBJ whole genome shotgun (WGS) entry which is preliminary data.</text>
</comment>
<dbReference type="Proteomes" id="UP000609323">
    <property type="component" value="Unassembled WGS sequence"/>
</dbReference>
<name>A0ABQ1FNN1_9BACL</name>
<accession>A0ABQ1FNN1</accession>
<evidence type="ECO:0000313" key="1">
    <source>
        <dbReference type="EMBL" id="GGA24124.1"/>
    </source>
</evidence>
<dbReference type="EMBL" id="BMHF01000001">
    <property type="protein sequence ID" value="GGA24124.1"/>
    <property type="molecule type" value="Genomic_DNA"/>
</dbReference>
<protein>
    <recommendedName>
        <fullName evidence="3">Berberine/berberine-like domain-containing protein</fullName>
    </recommendedName>
</protein>
<reference evidence="2" key="1">
    <citation type="journal article" date="2019" name="Int. J. Syst. Evol. Microbiol.">
        <title>The Global Catalogue of Microorganisms (GCM) 10K type strain sequencing project: providing services to taxonomists for standard genome sequencing and annotation.</title>
        <authorList>
            <consortium name="The Broad Institute Genomics Platform"/>
            <consortium name="The Broad Institute Genome Sequencing Center for Infectious Disease"/>
            <person name="Wu L."/>
            <person name="Ma J."/>
        </authorList>
    </citation>
    <scope>NUCLEOTIDE SEQUENCE [LARGE SCALE GENOMIC DNA]</scope>
    <source>
        <strain evidence="2">CGMCC 1.15044</strain>
    </source>
</reference>
<organism evidence="1 2">
    <name type="scientific">Paenibacillus physcomitrellae</name>
    <dbReference type="NCBI Taxonomy" id="1619311"/>
    <lineage>
        <taxon>Bacteria</taxon>
        <taxon>Bacillati</taxon>
        <taxon>Bacillota</taxon>
        <taxon>Bacilli</taxon>
        <taxon>Bacillales</taxon>
        <taxon>Paenibacillaceae</taxon>
        <taxon>Paenibacillus</taxon>
    </lineage>
</organism>
<evidence type="ECO:0000313" key="2">
    <source>
        <dbReference type="Proteomes" id="UP000609323"/>
    </source>
</evidence>
<sequence>MTDSTTRYKSSPIYSLPSSSPRFSLCLKKEMLEVREVYDPWKMGNVKKIQ</sequence>
<proteinExistence type="predicted"/>
<gene>
    <name evidence="1" type="ORF">GCM10010917_06170</name>
</gene>